<sequence>MRPFGYPVTILNTLYPLGKFEGRYWSRWLFDIDSLTKTMNYQPVTAGNQSNPSVGFQEKFDAKKVGEKATQQYMLFLVWSTGSSNPQNNEGDAAFDGRQDDMTKKKDKGKSPVENIIGNRDFNVDFEDYSEDTSNNVSAVGPIIPTAGQNYSKNTNPISVAGPLNTNT</sequence>
<accession>A0A699QH11</accession>
<name>A0A699QH11_TANCI</name>
<organism evidence="2">
    <name type="scientific">Tanacetum cinerariifolium</name>
    <name type="common">Dalmatian daisy</name>
    <name type="synonym">Chrysanthemum cinerariifolium</name>
    <dbReference type="NCBI Taxonomy" id="118510"/>
    <lineage>
        <taxon>Eukaryota</taxon>
        <taxon>Viridiplantae</taxon>
        <taxon>Streptophyta</taxon>
        <taxon>Embryophyta</taxon>
        <taxon>Tracheophyta</taxon>
        <taxon>Spermatophyta</taxon>
        <taxon>Magnoliopsida</taxon>
        <taxon>eudicotyledons</taxon>
        <taxon>Gunneridae</taxon>
        <taxon>Pentapetalae</taxon>
        <taxon>asterids</taxon>
        <taxon>campanulids</taxon>
        <taxon>Asterales</taxon>
        <taxon>Asteraceae</taxon>
        <taxon>Asteroideae</taxon>
        <taxon>Anthemideae</taxon>
        <taxon>Anthemidinae</taxon>
        <taxon>Tanacetum</taxon>
    </lineage>
</organism>
<evidence type="ECO:0000313" key="2">
    <source>
        <dbReference type="EMBL" id="GFC69119.1"/>
    </source>
</evidence>
<protein>
    <submittedName>
        <fullName evidence="2">Uncharacterized protein</fullName>
    </submittedName>
</protein>
<reference evidence="2" key="1">
    <citation type="journal article" date="2019" name="Sci. Rep.">
        <title>Draft genome of Tanacetum cinerariifolium, the natural source of mosquito coil.</title>
        <authorList>
            <person name="Yamashiro T."/>
            <person name="Shiraishi A."/>
            <person name="Satake H."/>
            <person name="Nakayama K."/>
        </authorList>
    </citation>
    <scope>NUCLEOTIDE SEQUENCE</scope>
</reference>
<proteinExistence type="predicted"/>
<evidence type="ECO:0000256" key="1">
    <source>
        <dbReference type="SAM" id="MobiDB-lite"/>
    </source>
</evidence>
<dbReference type="AlphaFoldDB" id="A0A699QH11"/>
<comment type="caution">
    <text evidence="2">The sequence shown here is derived from an EMBL/GenBank/DDBJ whole genome shotgun (WGS) entry which is preliminary data.</text>
</comment>
<feature type="compositionally biased region" description="Basic and acidic residues" evidence="1">
    <location>
        <begin position="95"/>
        <end position="104"/>
    </location>
</feature>
<dbReference type="EMBL" id="BKCJ011023223">
    <property type="protein sequence ID" value="GFC69119.1"/>
    <property type="molecule type" value="Genomic_DNA"/>
</dbReference>
<gene>
    <name evidence="2" type="ORF">Tci_841089</name>
</gene>
<feature type="region of interest" description="Disordered" evidence="1">
    <location>
        <begin position="87"/>
        <end position="116"/>
    </location>
</feature>
<feature type="non-terminal residue" evidence="2">
    <location>
        <position position="168"/>
    </location>
</feature>